<feature type="domain" description="Myb-like" evidence="6">
    <location>
        <begin position="2"/>
        <end position="53"/>
    </location>
</feature>
<dbReference type="GO" id="GO:0005634">
    <property type="term" value="C:nucleus"/>
    <property type="evidence" value="ECO:0007669"/>
    <property type="project" value="UniProtKB-SubCell"/>
</dbReference>
<dbReference type="InterPro" id="IPR050560">
    <property type="entry name" value="MYB_TF"/>
</dbReference>
<organism evidence="8 9">
    <name type="scientific">Lachancea quebecensis</name>
    <dbReference type="NCBI Taxonomy" id="1654605"/>
    <lineage>
        <taxon>Eukaryota</taxon>
        <taxon>Fungi</taxon>
        <taxon>Dikarya</taxon>
        <taxon>Ascomycota</taxon>
        <taxon>Saccharomycotina</taxon>
        <taxon>Saccharomycetes</taxon>
        <taxon>Saccharomycetales</taxon>
        <taxon>Saccharomycetaceae</taxon>
        <taxon>Lachancea</taxon>
    </lineage>
</organism>
<evidence type="ECO:0000259" key="6">
    <source>
        <dbReference type="PROSITE" id="PS50090"/>
    </source>
</evidence>
<feature type="compositionally biased region" description="Polar residues" evidence="5">
    <location>
        <begin position="450"/>
        <end position="461"/>
    </location>
</feature>
<dbReference type="CDD" id="cd00167">
    <property type="entry name" value="SANT"/>
    <property type="match status" value="2"/>
</dbReference>
<evidence type="ECO:0000256" key="5">
    <source>
        <dbReference type="SAM" id="MobiDB-lite"/>
    </source>
</evidence>
<feature type="domain" description="HTH myb-type" evidence="7">
    <location>
        <begin position="2"/>
        <end position="57"/>
    </location>
</feature>
<feature type="domain" description="HTH myb-type" evidence="7">
    <location>
        <begin position="58"/>
        <end position="109"/>
    </location>
</feature>
<gene>
    <name evidence="8" type="ORF">LAQU0_S02e05952g</name>
</gene>
<evidence type="ECO:0000259" key="7">
    <source>
        <dbReference type="PROSITE" id="PS51294"/>
    </source>
</evidence>
<dbReference type="PANTHER" id="PTHR45614:SF25">
    <property type="entry name" value="MYB PROTEIN"/>
    <property type="match status" value="1"/>
</dbReference>
<feature type="compositionally biased region" description="Low complexity" evidence="5">
    <location>
        <begin position="264"/>
        <end position="282"/>
    </location>
</feature>
<keyword evidence="2" id="KW-0677">Repeat</keyword>
<dbReference type="GO" id="GO:0032875">
    <property type="term" value="P:regulation of DNA endoreduplication"/>
    <property type="evidence" value="ECO:0007669"/>
    <property type="project" value="UniProtKB-ARBA"/>
</dbReference>
<dbReference type="GO" id="GO:0045944">
    <property type="term" value="P:positive regulation of transcription by RNA polymerase II"/>
    <property type="evidence" value="ECO:0007669"/>
    <property type="project" value="TreeGrafter"/>
</dbReference>
<keyword evidence="4" id="KW-0539">Nucleus</keyword>
<dbReference type="GO" id="GO:0000278">
    <property type="term" value="P:mitotic cell cycle"/>
    <property type="evidence" value="ECO:0007669"/>
    <property type="project" value="TreeGrafter"/>
</dbReference>
<dbReference type="GO" id="GO:1902806">
    <property type="term" value="P:regulation of cell cycle G1/S phase transition"/>
    <property type="evidence" value="ECO:0007669"/>
    <property type="project" value="UniProtKB-ARBA"/>
</dbReference>
<reference evidence="9" key="1">
    <citation type="submission" date="2015-10" db="EMBL/GenBank/DDBJ databases">
        <authorList>
            <person name="Devillers H."/>
        </authorList>
    </citation>
    <scope>NUCLEOTIDE SEQUENCE [LARGE SCALE GENOMIC DNA]</scope>
</reference>
<dbReference type="AlphaFoldDB" id="A0A0N7ML26"/>
<evidence type="ECO:0000256" key="3">
    <source>
        <dbReference type="ARBA" id="ARBA00023125"/>
    </source>
</evidence>
<dbReference type="InterPro" id="IPR017930">
    <property type="entry name" value="Myb_dom"/>
</dbReference>
<feature type="compositionally biased region" description="Low complexity" evidence="5">
    <location>
        <begin position="195"/>
        <end position="217"/>
    </location>
</feature>
<dbReference type="GO" id="GO:2000037">
    <property type="term" value="P:regulation of stomatal complex patterning"/>
    <property type="evidence" value="ECO:0007669"/>
    <property type="project" value="UniProtKB-ARBA"/>
</dbReference>
<dbReference type="PANTHER" id="PTHR45614">
    <property type="entry name" value="MYB PROTEIN-RELATED"/>
    <property type="match status" value="1"/>
</dbReference>
<feature type="compositionally biased region" description="Polar residues" evidence="5">
    <location>
        <begin position="185"/>
        <end position="194"/>
    </location>
</feature>
<feature type="compositionally biased region" description="Low complexity" evidence="5">
    <location>
        <begin position="167"/>
        <end position="183"/>
    </location>
</feature>
<protein>
    <submittedName>
        <fullName evidence="8">LAQU0S02e05952g1_1</fullName>
    </submittedName>
</protein>
<dbReference type="PROSITE" id="PS50090">
    <property type="entry name" value="MYB_LIKE"/>
    <property type="match status" value="2"/>
</dbReference>
<feature type="compositionally biased region" description="Polar residues" evidence="5">
    <location>
        <begin position="344"/>
        <end position="353"/>
    </location>
</feature>
<dbReference type="GO" id="GO:0050891">
    <property type="term" value="P:multicellular organismal-level water homeostasis"/>
    <property type="evidence" value="ECO:0007669"/>
    <property type="project" value="UniProtKB-ARBA"/>
</dbReference>
<evidence type="ECO:0000313" key="8">
    <source>
        <dbReference type="EMBL" id="CUS21104.1"/>
    </source>
</evidence>
<dbReference type="GO" id="GO:0033993">
    <property type="term" value="P:response to lipid"/>
    <property type="evidence" value="ECO:0007669"/>
    <property type="project" value="UniProtKB-ARBA"/>
</dbReference>
<feature type="region of interest" description="Disordered" evidence="5">
    <location>
        <begin position="167"/>
        <end position="217"/>
    </location>
</feature>
<dbReference type="EMBL" id="LN890542">
    <property type="protein sequence ID" value="CUS21104.1"/>
    <property type="molecule type" value="Genomic_DNA"/>
</dbReference>
<comment type="subcellular location">
    <subcellularLocation>
        <location evidence="1">Nucleus</location>
    </subcellularLocation>
</comment>
<dbReference type="SUPFAM" id="SSF46689">
    <property type="entry name" value="Homeodomain-like"/>
    <property type="match status" value="1"/>
</dbReference>
<dbReference type="InterPro" id="IPR001005">
    <property type="entry name" value="SANT/Myb"/>
</dbReference>
<evidence type="ECO:0000256" key="2">
    <source>
        <dbReference type="ARBA" id="ARBA00022737"/>
    </source>
</evidence>
<sequence length="493" mass="51940">MDKHTKKGPWTPAEDRALLSLVQELGPQNWVRIASSLQFRSPKQCRERYHQNLKPSLNKSPISDDEGAVIEDLVNKLGKKWAEIARLLNNGRSDNAIKNWWNGGANKRKRARSLTSVNAASPGALPGMNGGGALSPSMAYTKSPSAYVPHPAGPQSVSVVSPVSHALSTALPPQPAPSTAAQAVSGRQSATTGASSTPPSLSPPLRSRTLPSNSLPPVTFLQQPMFMLPYASASSGPAQPPLPPPTFHGVSQFYSPSQPMLQRPSHSQHTSQQLHSHPHSLLNALPHSKSQSELPSLSTGPLPTSRRTSVSNENKGPADARNGPSSGTSRRSSIAFLDGFGSNKRPNLNQAGSPLTFSRRVSAVSLGPSASNSSSTSSILSFPVGSSGVGSIATSQATPPGLLNATSNASPPPGATSKSTGEIFKHDFKFGDNRVEKGPPANSKPKLHTSFASEKSCQQAVNPPGVREQSRVKLHDLLNDSNDDDQPSNSKVS</sequence>
<feature type="compositionally biased region" description="Polar residues" evidence="5">
    <location>
        <begin position="323"/>
        <end position="332"/>
    </location>
</feature>
<feature type="region of interest" description="Disordered" evidence="5">
    <location>
        <begin position="232"/>
        <end position="353"/>
    </location>
</feature>
<dbReference type="GO" id="GO:0000981">
    <property type="term" value="F:DNA-binding transcription factor activity, RNA polymerase II-specific"/>
    <property type="evidence" value="ECO:0007669"/>
    <property type="project" value="TreeGrafter"/>
</dbReference>
<feature type="compositionally biased region" description="Polar residues" evidence="5">
    <location>
        <begin position="288"/>
        <end position="314"/>
    </location>
</feature>
<dbReference type="Pfam" id="PF13921">
    <property type="entry name" value="Myb_DNA-bind_6"/>
    <property type="match status" value="1"/>
</dbReference>
<evidence type="ECO:0000256" key="4">
    <source>
        <dbReference type="ARBA" id="ARBA00023242"/>
    </source>
</evidence>
<dbReference type="OrthoDB" id="2143914at2759"/>
<feature type="region of interest" description="Disordered" evidence="5">
    <location>
        <begin position="393"/>
        <end position="468"/>
    </location>
</feature>
<feature type="domain" description="Myb-like" evidence="6">
    <location>
        <begin position="54"/>
        <end position="102"/>
    </location>
</feature>
<keyword evidence="9" id="KW-1185">Reference proteome</keyword>
<keyword evidence="3" id="KW-0238">DNA-binding</keyword>
<dbReference type="Gene3D" id="1.10.10.60">
    <property type="entry name" value="Homeodomain-like"/>
    <property type="match status" value="2"/>
</dbReference>
<feature type="compositionally biased region" description="Basic and acidic residues" evidence="5">
    <location>
        <begin position="423"/>
        <end position="437"/>
    </location>
</feature>
<dbReference type="InterPro" id="IPR009057">
    <property type="entry name" value="Homeodomain-like_sf"/>
</dbReference>
<dbReference type="GO" id="GO:1901002">
    <property type="term" value="P:positive regulation of response to salt stress"/>
    <property type="evidence" value="ECO:0007669"/>
    <property type="project" value="UniProtKB-ARBA"/>
</dbReference>
<proteinExistence type="predicted"/>
<dbReference type="SMART" id="SM00717">
    <property type="entry name" value="SANT"/>
    <property type="match status" value="2"/>
</dbReference>
<dbReference type="GO" id="GO:0000978">
    <property type="term" value="F:RNA polymerase II cis-regulatory region sequence-specific DNA binding"/>
    <property type="evidence" value="ECO:0007669"/>
    <property type="project" value="TreeGrafter"/>
</dbReference>
<name>A0A0N7ML26_9SACH</name>
<dbReference type="FunFam" id="1.10.10.60:FF:000355">
    <property type="entry name" value="Transcription factor MYB124"/>
    <property type="match status" value="1"/>
</dbReference>
<evidence type="ECO:0000256" key="1">
    <source>
        <dbReference type="ARBA" id="ARBA00004123"/>
    </source>
</evidence>
<feature type="compositionally biased region" description="Polar residues" evidence="5">
    <location>
        <begin position="393"/>
        <end position="409"/>
    </location>
</feature>
<accession>A0A0N7ML26</accession>
<dbReference type="Proteomes" id="UP000236544">
    <property type="component" value="Unassembled WGS sequence"/>
</dbReference>
<dbReference type="PROSITE" id="PS51294">
    <property type="entry name" value="HTH_MYB"/>
    <property type="match status" value="2"/>
</dbReference>
<evidence type="ECO:0000313" key="9">
    <source>
        <dbReference type="Proteomes" id="UP000236544"/>
    </source>
</evidence>
<dbReference type="GO" id="GO:1902584">
    <property type="term" value="P:positive regulation of response to water deprivation"/>
    <property type="evidence" value="ECO:0007669"/>
    <property type="project" value="UniProtKB-ARBA"/>
</dbReference>